<name>Q63063_RAT</name>
<protein>
    <submittedName>
        <fullName evidence="1">Uncharacterized protein</fullName>
    </submittedName>
</protein>
<reference evidence="1" key="1">
    <citation type="journal article" date="1989" name="J. Biol. Chem.">
        <title>Molecular cloning of a third isoform of the calmodulin-sensitive plasma membrane Ca2+-transporting ATPase that is expressed predominantly in brain and skeletal muscle.</title>
        <authorList>
            <person name="Greeb J."/>
            <person name="Shull G.E."/>
        </authorList>
    </citation>
    <scope>NUCLEOTIDE SEQUENCE</scope>
    <source>
        <tissue evidence="1">Brain</tissue>
    </source>
</reference>
<sequence length="117" mass="13057">MPSICPVACWVNEDEESLSSHTFWLHAVQDSAATFQSSKIFPSVNQASFTNFSSPIVIWDRSLSAFLAIQWSTMCLKELRMQVFTLSFFPTTTLPHLSTGIIGGHPSLAITELRLHL</sequence>
<dbReference type="EMBL" id="J05087">
    <property type="protein sequence ID" value="AAA69666.1"/>
    <property type="molecule type" value="mRNA"/>
</dbReference>
<accession>Q63063</accession>
<proteinExistence type="evidence at transcript level"/>
<organism evidence="1">
    <name type="scientific">Rattus norvegicus</name>
    <name type="common">Rat</name>
    <dbReference type="NCBI Taxonomy" id="10116"/>
    <lineage>
        <taxon>Eukaryota</taxon>
        <taxon>Metazoa</taxon>
        <taxon>Chordata</taxon>
        <taxon>Craniata</taxon>
        <taxon>Vertebrata</taxon>
        <taxon>Euteleostomi</taxon>
        <taxon>Mammalia</taxon>
        <taxon>Eutheria</taxon>
        <taxon>Euarchontoglires</taxon>
        <taxon>Glires</taxon>
        <taxon>Rodentia</taxon>
        <taxon>Myomorpha</taxon>
        <taxon>Muroidea</taxon>
        <taxon>Muridae</taxon>
        <taxon>Murinae</taxon>
        <taxon>Rattus</taxon>
    </lineage>
</organism>
<evidence type="ECO:0000313" key="1">
    <source>
        <dbReference type="EMBL" id="AAA69666.1"/>
    </source>
</evidence>
<dbReference type="AlphaFoldDB" id="Q63063"/>